<gene>
    <name evidence="9" type="ORF">KILIM_039_00350</name>
</gene>
<name>K6WRL5_9MICO</name>
<feature type="transmembrane region" description="Helical" evidence="7">
    <location>
        <begin position="35"/>
        <end position="55"/>
    </location>
</feature>
<feature type="compositionally biased region" description="Basic and acidic residues" evidence="6">
    <location>
        <begin position="65"/>
        <end position="76"/>
    </location>
</feature>
<organism evidence="9 10">
    <name type="scientific">Kineosphaera limosa NBRC 100340</name>
    <dbReference type="NCBI Taxonomy" id="1184609"/>
    <lineage>
        <taxon>Bacteria</taxon>
        <taxon>Bacillati</taxon>
        <taxon>Actinomycetota</taxon>
        <taxon>Actinomycetes</taxon>
        <taxon>Micrococcales</taxon>
        <taxon>Dermatophilaceae</taxon>
        <taxon>Kineosphaera</taxon>
    </lineage>
</organism>
<dbReference type="OrthoDB" id="3298527at2"/>
<evidence type="ECO:0000313" key="10">
    <source>
        <dbReference type="Proteomes" id="UP000008366"/>
    </source>
</evidence>
<evidence type="ECO:0000256" key="5">
    <source>
        <dbReference type="ARBA" id="ARBA00023136"/>
    </source>
</evidence>
<comment type="caution">
    <text evidence="9">The sequence shown here is derived from an EMBL/GenBank/DDBJ whole genome shotgun (WGS) entry which is preliminary data.</text>
</comment>
<sequence length="85" mass="9490">MLRIVFAAFVLGFTIYTLTDCVQTPEDRVKGLPKIAWVIIILLFPLAGGGAWFLAGRPSRPSPIQDRRPNRPRGPDDDPDFLRGL</sequence>
<dbReference type="EMBL" id="BAHD01000039">
    <property type="protein sequence ID" value="GAB96461.1"/>
    <property type="molecule type" value="Genomic_DNA"/>
</dbReference>
<protein>
    <recommendedName>
        <fullName evidence="8">Cardiolipin synthase N-terminal domain-containing protein</fullName>
    </recommendedName>
</protein>
<keyword evidence="3 7" id="KW-0812">Transmembrane</keyword>
<dbReference type="InterPro" id="IPR027379">
    <property type="entry name" value="CLS_N"/>
</dbReference>
<reference evidence="9 10" key="1">
    <citation type="submission" date="2012-08" db="EMBL/GenBank/DDBJ databases">
        <title>Whole genome shotgun sequence of Kineosphaera limosa NBRC 100340.</title>
        <authorList>
            <person name="Yoshida I."/>
            <person name="Isaki S."/>
            <person name="Hosoyama A."/>
            <person name="Tsuchikane K."/>
            <person name="Katsumata H."/>
            <person name="Ando Y."/>
            <person name="Ohji S."/>
            <person name="Hamada M."/>
            <person name="Tamura T."/>
            <person name="Yamazoe A."/>
            <person name="Yamazaki S."/>
            <person name="Fujita N."/>
        </authorList>
    </citation>
    <scope>NUCLEOTIDE SEQUENCE [LARGE SCALE GENOMIC DNA]</scope>
    <source>
        <strain evidence="9 10">NBRC 100340</strain>
    </source>
</reference>
<keyword evidence="10" id="KW-1185">Reference proteome</keyword>
<proteinExistence type="predicted"/>
<feature type="domain" description="Cardiolipin synthase N-terminal" evidence="8">
    <location>
        <begin position="13"/>
        <end position="57"/>
    </location>
</feature>
<dbReference type="Proteomes" id="UP000008366">
    <property type="component" value="Unassembled WGS sequence"/>
</dbReference>
<evidence type="ECO:0000256" key="7">
    <source>
        <dbReference type="SAM" id="Phobius"/>
    </source>
</evidence>
<dbReference type="GO" id="GO:0005886">
    <property type="term" value="C:plasma membrane"/>
    <property type="evidence" value="ECO:0007669"/>
    <property type="project" value="UniProtKB-SubCell"/>
</dbReference>
<keyword evidence="4 7" id="KW-1133">Transmembrane helix</keyword>
<evidence type="ECO:0000313" key="9">
    <source>
        <dbReference type="EMBL" id="GAB96461.1"/>
    </source>
</evidence>
<comment type="subcellular location">
    <subcellularLocation>
        <location evidence="1">Cell membrane</location>
        <topology evidence="1">Multi-pass membrane protein</topology>
    </subcellularLocation>
</comment>
<keyword evidence="5 7" id="KW-0472">Membrane</keyword>
<dbReference type="eggNOG" id="ENOG5031H2Z">
    <property type="taxonomic scope" value="Bacteria"/>
</dbReference>
<evidence type="ECO:0000256" key="6">
    <source>
        <dbReference type="SAM" id="MobiDB-lite"/>
    </source>
</evidence>
<accession>K6WRL5</accession>
<feature type="region of interest" description="Disordered" evidence="6">
    <location>
        <begin position="56"/>
        <end position="85"/>
    </location>
</feature>
<evidence type="ECO:0000256" key="2">
    <source>
        <dbReference type="ARBA" id="ARBA00022475"/>
    </source>
</evidence>
<evidence type="ECO:0000256" key="3">
    <source>
        <dbReference type="ARBA" id="ARBA00022692"/>
    </source>
</evidence>
<keyword evidence="2" id="KW-1003">Cell membrane</keyword>
<evidence type="ECO:0000259" key="8">
    <source>
        <dbReference type="Pfam" id="PF13396"/>
    </source>
</evidence>
<dbReference type="RefSeq" id="WP_006592993.1">
    <property type="nucleotide sequence ID" value="NZ_BAHD01000039.1"/>
</dbReference>
<dbReference type="AlphaFoldDB" id="K6WRL5"/>
<evidence type="ECO:0000256" key="1">
    <source>
        <dbReference type="ARBA" id="ARBA00004651"/>
    </source>
</evidence>
<dbReference type="STRING" id="1184609.KILIM_039_00350"/>
<dbReference type="Pfam" id="PF13396">
    <property type="entry name" value="PLDc_N"/>
    <property type="match status" value="1"/>
</dbReference>
<evidence type="ECO:0000256" key="4">
    <source>
        <dbReference type="ARBA" id="ARBA00022989"/>
    </source>
</evidence>